<dbReference type="Proteomes" id="UP000292884">
    <property type="component" value="Unassembled WGS sequence"/>
</dbReference>
<dbReference type="OrthoDB" id="214902at2"/>
<comment type="caution">
    <text evidence="2">The sequence shown here is derived from an EMBL/GenBank/DDBJ whole genome shotgun (WGS) entry which is preliminary data.</text>
</comment>
<dbReference type="RefSeq" id="WP_131551135.1">
    <property type="nucleotide sequence ID" value="NZ_SJSK01000001.1"/>
</dbReference>
<dbReference type="Pfam" id="PF04993">
    <property type="entry name" value="TfoX_N"/>
    <property type="match status" value="1"/>
</dbReference>
<dbReference type="InterPro" id="IPR007076">
    <property type="entry name" value="TfoX_N"/>
</dbReference>
<dbReference type="Gene3D" id="3.30.1460.30">
    <property type="entry name" value="YgaC/TfoX-N like chaperone"/>
    <property type="match status" value="1"/>
</dbReference>
<organism evidence="2 3">
    <name type="scientific">Pedobacter frigiditerrae</name>
    <dbReference type="NCBI Taxonomy" id="2530452"/>
    <lineage>
        <taxon>Bacteria</taxon>
        <taxon>Pseudomonadati</taxon>
        <taxon>Bacteroidota</taxon>
        <taxon>Sphingobacteriia</taxon>
        <taxon>Sphingobacteriales</taxon>
        <taxon>Sphingobacteriaceae</taxon>
        <taxon>Pedobacter</taxon>
    </lineage>
</organism>
<reference evidence="2 3" key="1">
    <citation type="submission" date="2019-02" db="EMBL/GenBank/DDBJ databases">
        <title>Pedobacter sp. RP-1-13 sp. nov., isolated from Arctic soil.</title>
        <authorList>
            <person name="Dahal R.H."/>
        </authorList>
    </citation>
    <scope>NUCLEOTIDE SEQUENCE [LARGE SCALE GENOMIC DNA]</scope>
    <source>
        <strain evidence="2 3">RP-1-13</strain>
    </source>
</reference>
<keyword evidence="3" id="KW-1185">Reference proteome</keyword>
<protein>
    <submittedName>
        <fullName evidence="2">TfoX family protein</fullName>
    </submittedName>
</protein>
<dbReference type="EMBL" id="SJSK01000001">
    <property type="protein sequence ID" value="TCC93266.1"/>
    <property type="molecule type" value="Genomic_DNA"/>
</dbReference>
<dbReference type="SUPFAM" id="SSF159894">
    <property type="entry name" value="YgaC/TfoX-N like"/>
    <property type="match status" value="1"/>
</dbReference>
<accession>A0A4V2MJ77</accession>
<name>A0A4V2MJ77_9SPHI</name>
<dbReference type="AlphaFoldDB" id="A0A4V2MJ77"/>
<evidence type="ECO:0000313" key="2">
    <source>
        <dbReference type="EMBL" id="TCC93266.1"/>
    </source>
</evidence>
<evidence type="ECO:0000313" key="3">
    <source>
        <dbReference type="Proteomes" id="UP000292884"/>
    </source>
</evidence>
<feature type="domain" description="TfoX N-terminal" evidence="1">
    <location>
        <begin position="13"/>
        <end position="102"/>
    </location>
</feature>
<proteinExistence type="predicted"/>
<evidence type="ECO:0000259" key="1">
    <source>
        <dbReference type="Pfam" id="PF04993"/>
    </source>
</evidence>
<sequence length="112" mass="12895">MRYNEELAYRVSELLSHLTDVEEKEMFSGLVFMVNGKMCVGVSKNELMVRINPDSFDEIADMDGWRQMVMGKKPMKSYIQVAEDVLVKNEDLKFWVALALAFNPLAKASKKR</sequence>
<gene>
    <name evidence="2" type="ORF">EZ428_00390</name>
</gene>